<feature type="transmembrane region" description="Helical" evidence="5">
    <location>
        <begin position="21"/>
        <end position="39"/>
    </location>
</feature>
<evidence type="ECO:0000256" key="2">
    <source>
        <dbReference type="ARBA" id="ARBA00022692"/>
    </source>
</evidence>
<feature type="domain" description="RDD" evidence="6">
    <location>
        <begin position="11"/>
        <end position="121"/>
    </location>
</feature>
<dbReference type="EMBL" id="MHRX01000002">
    <property type="protein sequence ID" value="OHA34982.1"/>
    <property type="molecule type" value="Genomic_DNA"/>
</dbReference>
<organism evidence="7 8">
    <name type="scientific">Candidatus Taylorbacteria bacterium RIFCSPLOWO2_01_FULL_45_15b</name>
    <dbReference type="NCBI Taxonomy" id="1802319"/>
    <lineage>
        <taxon>Bacteria</taxon>
        <taxon>Candidatus Tayloriibacteriota</taxon>
    </lineage>
</organism>
<dbReference type="GO" id="GO:0016020">
    <property type="term" value="C:membrane"/>
    <property type="evidence" value="ECO:0007669"/>
    <property type="project" value="UniProtKB-SubCell"/>
</dbReference>
<keyword evidence="4 5" id="KW-0472">Membrane</keyword>
<evidence type="ECO:0000256" key="4">
    <source>
        <dbReference type="ARBA" id="ARBA00023136"/>
    </source>
</evidence>
<evidence type="ECO:0000313" key="7">
    <source>
        <dbReference type="EMBL" id="OHA34982.1"/>
    </source>
</evidence>
<dbReference type="Pfam" id="PF06271">
    <property type="entry name" value="RDD"/>
    <property type="match status" value="1"/>
</dbReference>
<feature type="transmembrane region" description="Helical" evidence="5">
    <location>
        <begin position="96"/>
        <end position="120"/>
    </location>
</feature>
<comment type="subcellular location">
    <subcellularLocation>
        <location evidence="1">Membrane</location>
        <topology evidence="1">Multi-pass membrane protein</topology>
    </subcellularLocation>
</comment>
<keyword evidence="2 5" id="KW-0812">Transmembrane</keyword>
<protein>
    <recommendedName>
        <fullName evidence="6">RDD domain-containing protein</fullName>
    </recommendedName>
</protein>
<name>A0A1G2NI16_9BACT</name>
<dbReference type="InterPro" id="IPR010432">
    <property type="entry name" value="RDD"/>
</dbReference>
<evidence type="ECO:0000259" key="6">
    <source>
        <dbReference type="Pfam" id="PF06271"/>
    </source>
</evidence>
<gene>
    <name evidence="7" type="ORF">A2928_03335</name>
</gene>
<dbReference type="AlphaFoldDB" id="A0A1G2NI16"/>
<sequence length="143" mass="16350">MNKDSSAVRPLARFIARSMDHALYGGLLLLVMPVFDIWLEGVSFYLFFIGEIVFLESFLLSKWGYTPAKYLFAIKIRTSNFQKLSFKSAVKRTWRVLFRGLGLMIPIVSIFTALNAYVLLTGKGSTSWDEDEKLNIVRGRSRV</sequence>
<dbReference type="STRING" id="1802319.A2928_03335"/>
<reference evidence="7 8" key="1">
    <citation type="journal article" date="2016" name="Nat. Commun.">
        <title>Thousands of microbial genomes shed light on interconnected biogeochemical processes in an aquifer system.</title>
        <authorList>
            <person name="Anantharaman K."/>
            <person name="Brown C.T."/>
            <person name="Hug L.A."/>
            <person name="Sharon I."/>
            <person name="Castelle C.J."/>
            <person name="Probst A.J."/>
            <person name="Thomas B.C."/>
            <person name="Singh A."/>
            <person name="Wilkins M.J."/>
            <person name="Karaoz U."/>
            <person name="Brodie E.L."/>
            <person name="Williams K.H."/>
            <person name="Hubbard S.S."/>
            <person name="Banfield J.F."/>
        </authorList>
    </citation>
    <scope>NUCLEOTIDE SEQUENCE [LARGE SCALE GENOMIC DNA]</scope>
</reference>
<accession>A0A1G2NI16</accession>
<evidence type="ECO:0000256" key="5">
    <source>
        <dbReference type="SAM" id="Phobius"/>
    </source>
</evidence>
<comment type="caution">
    <text evidence="7">The sequence shown here is derived from an EMBL/GenBank/DDBJ whole genome shotgun (WGS) entry which is preliminary data.</text>
</comment>
<evidence type="ECO:0000256" key="3">
    <source>
        <dbReference type="ARBA" id="ARBA00022989"/>
    </source>
</evidence>
<proteinExistence type="predicted"/>
<evidence type="ECO:0000313" key="8">
    <source>
        <dbReference type="Proteomes" id="UP000176221"/>
    </source>
</evidence>
<evidence type="ECO:0000256" key="1">
    <source>
        <dbReference type="ARBA" id="ARBA00004141"/>
    </source>
</evidence>
<feature type="transmembrane region" description="Helical" evidence="5">
    <location>
        <begin position="45"/>
        <end position="65"/>
    </location>
</feature>
<keyword evidence="3 5" id="KW-1133">Transmembrane helix</keyword>
<dbReference type="Proteomes" id="UP000176221">
    <property type="component" value="Unassembled WGS sequence"/>
</dbReference>